<dbReference type="Pfam" id="PF00685">
    <property type="entry name" value="Sulfotransfer_1"/>
    <property type="match status" value="1"/>
</dbReference>
<name>A0A7S1L3H7_ALECA</name>
<dbReference type="PANTHER" id="PTHR10605:SF56">
    <property type="entry name" value="BIFUNCTIONAL HEPARAN SULFATE N-DEACETYLASE_N-SULFOTRANSFERASE"/>
    <property type="match status" value="1"/>
</dbReference>
<dbReference type="InterPro" id="IPR027417">
    <property type="entry name" value="P-loop_NTPase"/>
</dbReference>
<gene>
    <name evidence="7" type="ORF">ACAT0790_LOCUS3919</name>
</gene>
<evidence type="ECO:0000256" key="5">
    <source>
        <dbReference type="SAM" id="SignalP"/>
    </source>
</evidence>
<feature type="signal peptide" evidence="5">
    <location>
        <begin position="1"/>
        <end position="21"/>
    </location>
</feature>
<evidence type="ECO:0000259" key="6">
    <source>
        <dbReference type="Pfam" id="PF00685"/>
    </source>
</evidence>
<feature type="active site" description="For sulfotransferase activity" evidence="3">
    <location>
        <position position="96"/>
    </location>
</feature>
<protein>
    <recommendedName>
        <fullName evidence="6">Sulfotransferase domain-containing protein</fullName>
    </recommendedName>
</protein>
<dbReference type="InterPro" id="IPR037359">
    <property type="entry name" value="NST/OST"/>
</dbReference>
<dbReference type="GO" id="GO:0008146">
    <property type="term" value="F:sulfotransferase activity"/>
    <property type="evidence" value="ECO:0007669"/>
    <property type="project" value="InterPro"/>
</dbReference>
<keyword evidence="2" id="KW-0325">Glycoprotein</keyword>
<dbReference type="EMBL" id="HBGE01006290">
    <property type="protein sequence ID" value="CAD9093429.1"/>
    <property type="molecule type" value="Transcribed_RNA"/>
</dbReference>
<feature type="binding site" evidence="4">
    <location>
        <position position="192"/>
    </location>
    <ligand>
        <name>3'-phosphoadenylyl sulfate</name>
        <dbReference type="ChEBI" id="CHEBI:58339"/>
    </ligand>
</feature>
<dbReference type="InterPro" id="IPR000863">
    <property type="entry name" value="Sulfotransferase_dom"/>
</dbReference>
<keyword evidence="1" id="KW-0808">Transferase</keyword>
<reference evidence="7" key="1">
    <citation type="submission" date="2021-01" db="EMBL/GenBank/DDBJ databases">
        <authorList>
            <person name="Corre E."/>
            <person name="Pelletier E."/>
            <person name="Niang G."/>
            <person name="Scheremetjew M."/>
            <person name="Finn R."/>
            <person name="Kale V."/>
            <person name="Holt S."/>
            <person name="Cochrane G."/>
            <person name="Meng A."/>
            <person name="Brown T."/>
            <person name="Cohen L."/>
        </authorList>
    </citation>
    <scope>NUCLEOTIDE SEQUENCE</scope>
    <source>
        <strain evidence="7">OF101</strain>
    </source>
</reference>
<dbReference type="PANTHER" id="PTHR10605">
    <property type="entry name" value="HEPARAN SULFATE SULFOTRANSFERASE"/>
    <property type="match status" value="1"/>
</dbReference>
<evidence type="ECO:0000256" key="2">
    <source>
        <dbReference type="ARBA" id="ARBA00023180"/>
    </source>
</evidence>
<evidence type="ECO:0000313" key="7">
    <source>
        <dbReference type="EMBL" id="CAD9093429.1"/>
    </source>
</evidence>
<feature type="chain" id="PRO_5030700555" description="Sulfotransferase domain-containing protein" evidence="5">
    <location>
        <begin position="22"/>
        <end position="372"/>
    </location>
</feature>
<evidence type="ECO:0000256" key="4">
    <source>
        <dbReference type="PIRSR" id="PIRSR637359-2"/>
    </source>
</evidence>
<dbReference type="AlphaFoldDB" id="A0A7S1L3H7"/>
<dbReference type="SUPFAM" id="SSF52540">
    <property type="entry name" value="P-loop containing nucleoside triphosphate hydrolases"/>
    <property type="match status" value="1"/>
</dbReference>
<keyword evidence="5" id="KW-0732">Signal</keyword>
<feature type="domain" description="Sulfotransferase" evidence="6">
    <location>
        <begin position="89"/>
        <end position="300"/>
    </location>
</feature>
<proteinExistence type="predicted"/>
<evidence type="ECO:0000256" key="1">
    <source>
        <dbReference type="ARBA" id="ARBA00022679"/>
    </source>
</evidence>
<evidence type="ECO:0000256" key="3">
    <source>
        <dbReference type="PIRSR" id="PIRSR637359-1"/>
    </source>
</evidence>
<dbReference type="Gene3D" id="3.40.50.300">
    <property type="entry name" value="P-loop containing nucleotide triphosphate hydrolases"/>
    <property type="match status" value="1"/>
</dbReference>
<organism evidence="7">
    <name type="scientific">Alexandrium catenella</name>
    <name type="common">Red tide dinoflagellate</name>
    <name type="synonym">Gonyaulax catenella</name>
    <dbReference type="NCBI Taxonomy" id="2925"/>
    <lineage>
        <taxon>Eukaryota</taxon>
        <taxon>Sar</taxon>
        <taxon>Alveolata</taxon>
        <taxon>Dinophyceae</taxon>
        <taxon>Gonyaulacales</taxon>
        <taxon>Pyrocystaceae</taxon>
        <taxon>Alexandrium</taxon>
    </lineage>
</organism>
<feature type="binding site" evidence="4">
    <location>
        <position position="200"/>
    </location>
    <ligand>
        <name>3'-phosphoadenylyl sulfate</name>
        <dbReference type="ChEBI" id="CHEBI:58339"/>
    </ligand>
</feature>
<sequence length="372" mass="41441">MPLPVPLLGVALCGALWTARAGSCAGREDSRDQCVRSSAPRLLQTSPLASGLAAWETLKVQDGPAALPPQRAPPPCDVSAATGACLPGFMVIGMQKSGTSSLFNILSTHPQVRPASKKELLFFNGNFERLRCSPPSTRPDDVEFLQYLGSFPQLHDSAVLTGEFSATYMHCWCCPSAMHRLMPGLRLVTQLRDPIERARSRWNEQHNWFKLTETHGSFEEYIDLELPKLQACLETADGKLEEEVHCADQSNVLGLSLYDSAIRLWLSQYEPRNFLVTYLEQLAVDPQSVVSAIQRHLGIDDRRYAPEVLSKKYNAEGAYGWKAASASLYVQSSTGLQMLYDFYRPHMQSLKTLADDGLISPLPRSWIARWKL</sequence>
<accession>A0A7S1L3H7</accession>